<name>A0A0D6E0P4_9LACT</name>
<reference evidence="3" key="1">
    <citation type="submission" date="2015-01" db="EMBL/GenBank/DDBJ databases">
        <authorList>
            <person name="Andreevskaya M."/>
        </authorList>
    </citation>
    <scope>NUCLEOTIDE SEQUENCE [LARGE SCALE GENOMIC DNA]</scope>
    <source>
        <strain evidence="3">MKFS47</strain>
        <plasmid evidence="3">III</plasmid>
    </source>
</reference>
<feature type="transmembrane region" description="Helical" evidence="1">
    <location>
        <begin position="7"/>
        <end position="25"/>
    </location>
</feature>
<keyword evidence="1" id="KW-0472">Membrane</keyword>
<accession>A0A0D6E0P4</accession>
<protein>
    <recommendedName>
        <fullName evidence="4">Alkaline shock response membrane anchor protein AmaP</fullName>
    </recommendedName>
</protein>
<keyword evidence="1" id="KW-1133">Transmembrane helix</keyword>
<evidence type="ECO:0000256" key="1">
    <source>
        <dbReference type="SAM" id="Phobius"/>
    </source>
</evidence>
<evidence type="ECO:0000313" key="2">
    <source>
        <dbReference type="EMBL" id="CEN29586.1"/>
    </source>
</evidence>
<geneLocation type="plasmid" evidence="2 3">
    <name>III</name>
</geneLocation>
<feature type="transmembrane region" description="Helical" evidence="1">
    <location>
        <begin position="53"/>
        <end position="75"/>
    </location>
</feature>
<keyword evidence="2" id="KW-0614">Plasmid</keyword>
<dbReference type="Proteomes" id="UP000033166">
    <property type="component" value="Plasmid III"/>
</dbReference>
<proteinExistence type="predicted"/>
<dbReference type="KEGG" id="lpk:LACPI_2386"/>
<gene>
    <name evidence="2" type="ORF">LACPI_2386</name>
</gene>
<organism evidence="2 3">
    <name type="scientific">Pseudolactococcus piscium MKFS47</name>
    <dbReference type="NCBI Taxonomy" id="297352"/>
    <lineage>
        <taxon>Bacteria</taxon>
        <taxon>Bacillati</taxon>
        <taxon>Bacillota</taxon>
        <taxon>Bacilli</taxon>
        <taxon>Lactobacillales</taxon>
        <taxon>Streptococcaceae</taxon>
        <taxon>Pseudolactococcus</taxon>
    </lineage>
</organism>
<dbReference type="EMBL" id="LN774771">
    <property type="protein sequence ID" value="CEN29586.1"/>
    <property type="molecule type" value="Genomic_DNA"/>
</dbReference>
<evidence type="ECO:0008006" key="4">
    <source>
        <dbReference type="Google" id="ProtNLM"/>
    </source>
</evidence>
<dbReference type="HOGENOM" id="CLU_119961_0_0_9"/>
<keyword evidence="1" id="KW-0812">Transmembrane</keyword>
<dbReference type="AlphaFoldDB" id="A0A0D6E0P4"/>
<dbReference type="RefSeq" id="WP_047916767.1">
    <property type="nucleotide sequence ID" value="NZ_LN774771.1"/>
</dbReference>
<evidence type="ECO:0000313" key="3">
    <source>
        <dbReference type="Proteomes" id="UP000033166"/>
    </source>
</evidence>
<dbReference type="NCBIfam" id="NF033218">
    <property type="entry name" value="anchor_AmaP"/>
    <property type="match status" value="1"/>
</dbReference>
<sequence>MATGKKIILIILDLLLLTLVLPMTWDYYNFMEYDWITTTSSNIPFIGKYMIDYLFWGNIVLTVILIIALIVVLFYPRTYMDVQLTSNNGVLTLKKSAIEGFVGEKVKENDYLKNSKIAVSLFKNKIKIDIKGEIVPRVEVAQKAQVLEQEIIEGLKSFFGLEHTVKLKVKVNTLSKDDNPKRQRVM</sequence>